<evidence type="ECO:0000256" key="2">
    <source>
        <dbReference type="ARBA" id="ARBA00004430"/>
    </source>
</evidence>
<accession>A0A9P0DK45</accession>
<feature type="region of interest" description="Disordered" evidence="11">
    <location>
        <begin position="316"/>
        <end position="406"/>
    </location>
</feature>
<evidence type="ECO:0000259" key="12">
    <source>
        <dbReference type="Pfam" id="PF10243"/>
    </source>
</evidence>
<sequence>MSEDVSSDLIKKTQKSLGKYVKKPPLTEKLLRKPPFRFLHDIIITIVSETNYLKGLFTEDELNSDKVKEKEAKVAFLNKLIEAVKNTTKIDLPVRSSKIIAGLEPAKTNSLLQAIAIALDSNVDSSSYVNKIKSDNGTTEKKVRKIPTKEEKTKSRQKITKEEAIIKTPKAKNTGDETPKAKTSKATLDSSRNRDTKTRKVKDDSKKLLDKKQVSARKETVVISKENKTSPKTNDIDSSRNVDVNDRIQDTNKTEAEDTITDASAMENISGNVIDPSNSRKEPDESLPEQNVIIEDQVDANQGEKLDSLNKNQAEISMSTNEEYTRSSVVRPKSARPKSGEKRILSAARQEVVPINNNADPRIISATQQNKPTNRPKSSLRPPSVRPSSARPGAPRLRPDSALPIKEPVTMGNINVIVENVDAADDEETVVIETVGEAPDEKLGPLEVSAENKGQLVEQILEQIAEEGDGKRKTEIDWETEAFHSTDGTHKDVSNLRGLIQKLTKTANPLGKLINYLHEDIDAMHNELQIWSNTKRQLSEEIIKQKKISIEANKPLTAHLDQLQKEINKQQQEITMTHSNILRNDMRIKELLSK</sequence>
<organism evidence="14 15">
    <name type="scientific">Phaedon cochleariae</name>
    <name type="common">Mustard beetle</name>
    <dbReference type="NCBI Taxonomy" id="80249"/>
    <lineage>
        <taxon>Eukaryota</taxon>
        <taxon>Metazoa</taxon>
        <taxon>Ecdysozoa</taxon>
        <taxon>Arthropoda</taxon>
        <taxon>Hexapoda</taxon>
        <taxon>Insecta</taxon>
        <taxon>Pterygota</taxon>
        <taxon>Neoptera</taxon>
        <taxon>Endopterygota</taxon>
        <taxon>Coleoptera</taxon>
        <taxon>Polyphaga</taxon>
        <taxon>Cucujiformia</taxon>
        <taxon>Chrysomeloidea</taxon>
        <taxon>Chrysomelidae</taxon>
        <taxon>Chrysomelinae</taxon>
        <taxon>Chrysomelini</taxon>
        <taxon>Phaedon</taxon>
    </lineage>
</organism>
<comment type="similarity">
    <text evidence="8">Belongs to the TRAF3IP1 family.</text>
</comment>
<dbReference type="GO" id="GO:0036064">
    <property type="term" value="C:ciliary basal body"/>
    <property type="evidence" value="ECO:0007669"/>
    <property type="project" value="TreeGrafter"/>
</dbReference>
<dbReference type="GO" id="GO:0042073">
    <property type="term" value="P:intraciliary transport"/>
    <property type="evidence" value="ECO:0007669"/>
    <property type="project" value="TreeGrafter"/>
</dbReference>
<evidence type="ECO:0000256" key="7">
    <source>
        <dbReference type="ARBA" id="ARBA00023273"/>
    </source>
</evidence>
<dbReference type="FunFam" id="1.10.418.50:FF:000001">
    <property type="entry name" value="TRAF3-interacting protein 1 isoform X1"/>
    <property type="match status" value="1"/>
</dbReference>
<keyword evidence="4" id="KW-0970">Cilium biogenesis/degradation</keyword>
<feature type="coiled-coil region" evidence="10">
    <location>
        <begin position="521"/>
        <end position="580"/>
    </location>
</feature>
<evidence type="ECO:0000256" key="11">
    <source>
        <dbReference type="SAM" id="MobiDB-lite"/>
    </source>
</evidence>
<dbReference type="Proteomes" id="UP001153737">
    <property type="component" value="Chromosome 4"/>
</dbReference>
<evidence type="ECO:0000256" key="6">
    <source>
        <dbReference type="ARBA" id="ARBA00023212"/>
    </source>
</evidence>
<feature type="domain" description="TRAF3-interacting protein 1 C-terminal" evidence="13">
    <location>
        <begin position="450"/>
        <end position="593"/>
    </location>
</feature>
<dbReference type="GO" id="GO:0070507">
    <property type="term" value="P:regulation of microtubule cytoskeleton organization"/>
    <property type="evidence" value="ECO:0007669"/>
    <property type="project" value="TreeGrafter"/>
</dbReference>
<proteinExistence type="inferred from homology"/>
<evidence type="ECO:0000256" key="3">
    <source>
        <dbReference type="ARBA" id="ARBA00022490"/>
    </source>
</evidence>
<evidence type="ECO:0000256" key="5">
    <source>
        <dbReference type="ARBA" id="ARBA00023054"/>
    </source>
</evidence>
<dbReference type="AlphaFoldDB" id="A0A9P0DK45"/>
<dbReference type="OrthoDB" id="10258914at2759"/>
<feature type="compositionally biased region" description="Basic and acidic residues" evidence="11">
    <location>
        <begin position="132"/>
        <end position="165"/>
    </location>
</feature>
<feature type="region of interest" description="Disordered" evidence="11">
    <location>
        <begin position="131"/>
        <end position="287"/>
    </location>
</feature>
<feature type="compositionally biased region" description="Polar residues" evidence="11">
    <location>
        <begin position="267"/>
        <end position="277"/>
    </location>
</feature>
<keyword evidence="15" id="KW-1185">Reference proteome</keyword>
<dbReference type="PANTHER" id="PTHR31363">
    <property type="entry name" value="TRAF3-INTERACTING PROTEIN 1"/>
    <property type="match status" value="1"/>
</dbReference>
<dbReference type="InterPro" id="IPR040468">
    <property type="entry name" value="TRAF3IP1_N"/>
</dbReference>
<evidence type="ECO:0000256" key="10">
    <source>
        <dbReference type="SAM" id="Coils"/>
    </source>
</evidence>
<dbReference type="Pfam" id="PF10243">
    <property type="entry name" value="MIP-T3"/>
    <property type="match status" value="1"/>
</dbReference>
<dbReference type="InterPro" id="IPR018799">
    <property type="entry name" value="TRAF3IP1"/>
</dbReference>
<feature type="domain" description="TRAF3-interacting protein 1 N-terminal" evidence="12">
    <location>
        <begin position="10"/>
        <end position="116"/>
    </location>
</feature>
<dbReference type="EMBL" id="OU896710">
    <property type="protein sequence ID" value="CAH1164116.1"/>
    <property type="molecule type" value="Genomic_DNA"/>
</dbReference>
<dbReference type="GO" id="GO:0048513">
    <property type="term" value="P:animal organ development"/>
    <property type="evidence" value="ECO:0007669"/>
    <property type="project" value="UniProtKB-ARBA"/>
</dbReference>
<dbReference type="GO" id="GO:0030992">
    <property type="term" value="C:intraciliary transport particle B"/>
    <property type="evidence" value="ECO:0007669"/>
    <property type="project" value="TreeGrafter"/>
</dbReference>
<keyword evidence="7" id="KW-0966">Cell projection</keyword>
<evidence type="ECO:0000313" key="15">
    <source>
        <dbReference type="Proteomes" id="UP001153737"/>
    </source>
</evidence>
<feature type="compositionally biased region" description="Polar residues" evidence="11">
    <location>
        <begin position="316"/>
        <end position="328"/>
    </location>
</feature>
<keyword evidence="6" id="KW-0206">Cytoskeleton</keyword>
<dbReference type="GO" id="GO:0048731">
    <property type="term" value="P:system development"/>
    <property type="evidence" value="ECO:0007669"/>
    <property type="project" value="UniProtKB-ARBA"/>
</dbReference>
<dbReference type="InterPro" id="IPR041476">
    <property type="entry name" value="TRAF3IP1_C"/>
</dbReference>
<reference evidence="14" key="2">
    <citation type="submission" date="2022-10" db="EMBL/GenBank/DDBJ databases">
        <authorList>
            <consortium name="ENA_rothamsted_submissions"/>
            <consortium name="culmorum"/>
            <person name="King R."/>
        </authorList>
    </citation>
    <scope>NUCLEOTIDE SEQUENCE</scope>
</reference>
<evidence type="ECO:0000256" key="9">
    <source>
        <dbReference type="ARBA" id="ARBA00070492"/>
    </source>
</evidence>
<evidence type="ECO:0000256" key="4">
    <source>
        <dbReference type="ARBA" id="ARBA00022794"/>
    </source>
</evidence>
<evidence type="ECO:0000313" key="14">
    <source>
        <dbReference type="EMBL" id="CAH1164116.1"/>
    </source>
</evidence>
<dbReference type="PANTHER" id="PTHR31363:SF0">
    <property type="entry name" value="TRAF3-INTERACTING PROTEIN 1"/>
    <property type="match status" value="1"/>
</dbReference>
<gene>
    <name evidence="14" type="ORF">PHAECO_LOCUS8819</name>
</gene>
<dbReference type="Pfam" id="PF17749">
    <property type="entry name" value="MIP-T3_C"/>
    <property type="match status" value="1"/>
</dbReference>
<dbReference type="GO" id="GO:0008017">
    <property type="term" value="F:microtubule binding"/>
    <property type="evidence" value="ECO:0007669"/>
    <property type="project" value="InterPro"/>
</dbReference>
<dbReference type="Gene3D" id="1.10.418.50">
    <property type="entry name" value="Microtubule-binding protein MIP-T3"/>
    <property type="match status" value="1"/>
</dbReference>
<evidence type="ECO:0000256" key="1">
    <source>
        <dbReference type="ARBA" id="ARBA00004120"/>
    </source>
</evidence>
<keyword evidence="5 10" id="KW-0175">Coiled coil</keyword>
<feature type="compositionally biased region" description="Low complexity" evidence="11">
    <location>
        <begin position="375"/>
        <end position="396"/>
    </location>
</feature>
<evidence type="ECO:0000259" key="13">
    <source>
        <dbReference type="Pfam" id="PF17749"/>
    </source>
</evidence>
<name>A0A9P0DK45_PHACE</name>
<dbReference type="GO" id="GO:0060271">
    <property type="term" value="P:cilium assembly"/>
    <property type="evidence" value="ECO:0007669"/>
    <property type="project" value="TreeGrafter"/>
</dbReference>
<keyword evidence="3" id="KW-0963">Cytoplasm</keyword>
<feature type="compositionally biased region" description="Polar residues" evidence="11">
    <location>
        <begin position="355"/>
        <end position="373"/>
    </location>
</feature>
<protein>
    <recommendedName>
        <fullName evidence="9">TRAF3-interacting protein 1</fullName>
    </recommendedName>
</protein>
<reference evidence="14" key="1">
    <citation type="submission" date="2022-01" db="EMBL/GenBank/DDBJ databases">
        <authorList>
            <person name="King R."/>
        </authorList>
    </citation>
    <scope>NUCLEOTIDE SEQUENCE</scope>
</reference>
<comment type="subcellular location">
    <subcellularLocation>
        <location evidence="2">Cytoplasm</location>
        <location evidence="2">Cytoskeleton</location>
        <location evidence="2">Cilium axoneme</location>
    </subcellularLocation>
    <subcellularLocation>
        <location evidence="1">Cytoplasm</location>
        <location evidence="1">Cytoskeleton</location>
        <location evidence="1">Cilium basal body</location>
    </subcellularLocation>
</comment>
<feature type="compositionally biased region" description="Basic and acidic residues" evidence="11">
    <location>
        <begin position="191"/>
        <end position="256"/>
    </location>
</feature>
<evidence type="ECO:0000256" key="8">
    <source>
        <dbReference type="ARBA" id="ARBA00043971"/>
    </source>
</evidence>
<dbReference type="GO" id="GO:0005930">
    <property type="term" value="C:axoneme"/>
    <property type="evidence" value="ECO:0007669"/>
    <property type="project" value="UniProtKB-SubCell"/>
</dbReference>
<dbReference type="InterPro" id="IPR042576">
    <property type="entry name" value="TRAF3IP1_N_sf"/>
</dbReference>